<dbReference type="AlphaFoldDB" id="A0A4V2GDP4"/>
<dbReference type="InterPro" id="IPR027417">
    <property type="entry name" value="P-loop_NTPase"/>
</dbReference>
<gene>
    <name evidence="1" type="ORF">EV384_5391</name>
</gene>
<accession>A0A4V2GDP4</accession>
<dbReference type="Proteomes" id="UP000294114">
    <property type="component" value="Unassembled WGS sequence"/>
</dbReference>
<protein>
    <recommendedName>
        <fullName evidence="3">Adenylate kinase</fullName>
    </recommendedName>
</protein>
<dbReference type="EMBL" id="SHLD01000001">
    <property type="protein sequence ID" value="RZU76716.1"/>
    <property type="molecule type" value="Genomic_DNA"/>
</dbReference>
<reference evidence="1 2" key="1">
    <citation type="submission" date="2019-02" db="EMBL/GenBank/DDBJ databases">
        <title>Sequencing the genomes of 1000 actinobacteria strains.</title>
        <authorList>
            <person name="Klenk H.-P."/>
        </authorList>
    </citation>
    <scope>NUCLEOTIDE SEQUENCE [LARGE SCALE GENOMIC DNA]</scope>
    <source>
        <strain evidence="1 2">DSM 45612</strain>
    </source>
</reference>
<dbReference type="OrthoDB" id="3820382at2"/>
<dbReference type="SUPFAM" id="SSF52540">
    <property type="entry name" value="P-loop containing nucleoside triphosphate hydrolases"/>
    <property type="match status" value="1"/>
</dbReference>
<name>A0A4V2GDP4_9ACTN</name>
<sequence>MQWTYDGTIRNALWIGGGQWAGKTTVGAILTGRYGLTHYHCDYHDSRTHEDRRIATRARRGQPPTDWSEYWTKLSPREMANRALDNSAEQFPWVLDDLRALVSPHPILVDGWNLRPDLVVTVAGDLRRVIVLVPTDEWRRHQAATLPRAAAFGADLPDPARAQRNRLERDRILAADAAQRARALGIRVIEVNGAQDAESIADEVAAHFSAVMTV</sequence>
<keyword evidence="2" id="KW-1185">Reference proteome</keyword>
<evidence type="ECO:0000313" key="1">
    <source>
        <dbReference type="EMBL" id="RZU76716.1"/>
    </source>
</evidence>
<evidence type="ECO:0000313" key="2">
    <source>
        <dbReference type="Proteomes" id="UP000294114"/>
    </source>
</evidence>
<evidence type="ECO:0008006" key="3">
    <source>
        <dbReference type="Google" id="ProtNLM"/>
    </source>
</evidence>
<dbReference type="RefSeq" id="WP_130337556.1">
    <property type="nucleotide sequence ID" value="NZ_SHLD01000001.1"/>
</dbReference>
<comment type="caution">
    <text evidence="1">The sequence shown here is derived from an EMBL/GenBank/DDBJ whole genome shotgun (WGS) entry which is preliminary data.</text>
</comment>
<proteinExistence type="predicted"/>
<organism evidence="1 2">
    <name type="scientific">Micromonospora kangleipakensis</name>
    <dbReference type="NCBI Taxonomy" id="1077942"/>
    <lineage>
        <taxon>Bacteria</taxon>
        <taxon>Bacillati</taxon>
        <taxon>Actinomycetota</taxon>
        <taxon>Actinomycetes</taxon>
        <taxon>Micromonosporales</taxon>
        <taxon>Micromonosporaceae</taxon>
        <taxon>Micromonospora</taxon>
    </lineage>
</organism>